<evidence type="ECO:0000313" key="2">
    <source>
        <dbReference type="WBParaSite" id="ES5_v2.g16154.t1"/>
    </source>
</evidence>
<protein>
    <submittedName>
        <fullName evidence="2">BTB domain-containing protein</fullName>
    </submittedName>
</protein>
<reference evidence="2" key="1">
    <citation type="submission" date="2022-11" db="UniProtKB">
        <authorList>
            <consortium name="WormBaseParasite"/>
        </authorList>
    </citation>
    <scope>IDENTIFICATION</scope>
</reference>
<dbReference type="WBParaSite" id="ES5_v2.g16154.t1">
    <property type="protein sequence ID" value="ES5_v2.g16154.t1"/>
    <property type="gene ID" value="ES5_v2.g16154"/>
</dbReference>
<accession>A0AC34FFY9</accession>
<evidence type="ECO:0000313" key="1">
    <source>
        <dbReference type="Proteomes" id="UP000887579"/>
    </source>
</evidence>
<dbReference type="Proteomes" id="UP000887579">
    <property type="component" value="Unplaced"/>
</dbReference>
<proteinExistence type="predicted"/>
<name>A0AC34FFY9_9BILA</name>
<sequence length="316" mass="36229">MQDIFCNISNICNLLRNAFERAPPPAAAPEEANVNNVTNVENVVNKNEASPSSKRMLKYPFALEYTVSEDQLEAFKESTYYEYLESEKFIAINSSGVKYYLRIYPNGYNDECQRRTIIFLRIERGHEKNVEAEWTLSIETANWSAKLKRVFDDDRGCGSGCCFVEDLFEPKKKFIIDRKLTVKVEGILKVEKTDLKPEILRNFGDVHKCVLAAHSPVFYAMFNSGLKETIENKVEIIDFSFETVEKAVRICYHQKFDVDISLDETALILQFADKYDMVIIQDIIESSLGNEITVSNVCESANFAIATNSFKLQNEY</sequence>
<organism evidence="1 2">
    <name type="scientific">Panagrolaimus sp. ES5</name>
    <dbReference type="NCBI Taxonomy" id="591445"/>
    <lineage>
        <taxon>Eukaryota</taxon>
        <taxon>Metazoa</taxon>
        <taxon>Ecdysozoa</taxon>
        <taxon>Nematoda</taxon>
        <taxon>Chromadorea</taxon>
        <taxon>Rhabditida</taxon>
        <taxon>Tylenchina</taxon>
        <taxon>Panagrolaimomorpha</taxon>
        <taxon>Panagrolaimoidea</taxon>
        <taxon>Panagrolaimidae</taxon>
        <taxon>Panagrolaimus</taxon>
    </lineage>
</organism>